<dbReference type="GeneID" id="110776408"/>
<dbReference type="RefSeq" id="XP_056687372.1">
    <property type="nucleotide sequence ID" value="XM_056831394.1"/>
</dbReference>
<accession>A0ABM3QVK6</accession>
<proteinExistence type="inferred from homology"/>
<reference evidence="4" key="2">
    <citation type="submission" date="2025-08" db="UniProtKB">
        <authorList>
            <consortium name="RefSeq"/>
        </authorList>
    </citation>
    <scope>IDENTIFICATION</scope>
    <source>
        <tissue evidence="4">Leaf</tissue>
    </source>
</reference>
<dbReference type="Gene3D" id="3.90.70.10">
    <property type="entry name" value="Cysteine proteinases"/>
    <property type="match status" value="1"/>
</dbReference>
<protein>
    <recommendedName>
        <fullName evidence="2">Peptidase C1A papain C-terminal domain-containing protein</fullName>
    </recommendedName>
</protein>
<dbReference type="SUPFAM" id="SSF54001">
    <property type="entry name" value="Cysteine proteinases"/>
    <property type="match status" value="1"/>
</dbReference>
<dbReference type="InterPro" id="IPR013128">
    <property type="entry name" value="Peptidase_C1A"/>
</dbReference>
<dbReference type="InterPro" id="IPR038765">
    <property type="entry name" value="Papain-like_cys_pep_sf"/>
</dbReference>
<feature type="domain" description="Peptidase C1A papain C-terminal" evidence="2">
    <location>
        <begin position="121"/>
        <end position="195"/>
    </location>
</feature>
<name>A0ABM3QVK6_SPIOL</name>
<evidence type="ECO:0000313" key="4">
    <source>
        <dbReference type="RefSeq" id="XP_056687372.1"/>
    </source>
</evidence>
<keyword evidence="3" id="KW-1185">Reference proteome</keyword>
<dbReference type="Proteomes" id="UP000813463">
    <property type="component" value="Chromosome 1"/>
</dbReference>
<evidence type="ECO:0000259" key="2">
    <source>
        <dbReference type="Pfam" id="PF00112"/>
    </source>
</evidence>
<comment type="similarity">
    <text evidence="1">Belongs to the peptidase C1 family.</text>
</comment>
<sequence>MSRNFKLRFKFQFMKLKINSINQYHATSSTTALVVEKLPDSFIEFLCALQHSFINLSMTSTKELREGWFLKGTTSQKVFDLDLIQPSVFQATLAERIPHEGLSVYALLRKKLLGFDRALRSCWAISTIAVVEGINQIVTGELLSLSEQELVDCDTSYNSGCDGGLMDYAYDFIINNGGIDTDADYLYTAKDGKCN</sequence>
<dbReference type="Pfam" id="PF00112">
    <property type="entry name" value="Peptidase_C1"/>
    <property type="match status" value="1"/>
</dbReference>
<dbReference type="PANTHER" id="PTHR12411">
    <property type="entry name" value="CYSTEINE PROTEASE FAMILY C1-RELATED"/>
    <property type="match status" value="1"/>
</dbReference>
<reference evidence="3" key="1">
    <citation type="journal article" date="2021" name="Nat. Commun.">
        <title>Genomic analyses provide insights into spinach domestication and the genetic basis of agronomic traits.</title>
        <authorList>
            <person name="Cai X."/>
            <person name="Sun X."/>
            <person name="Xu C."/>
            <person name="Sun H."/>
            <person name="Wang X."/>
            <person name="Ge C."/>
            <person name="Zhang Z."/>
            <person name="Wang Q."/>
            <person name="Fei Z."/>
            <person name="Jiao C."/>
            <person name="Wang Q."/>
        </authorList>
    </citation>
    <scope>NUCLEOTIDE SEQUENCE [LARGE SCALE GENOMIC DNA]</scope>
    <source>
        <strain evidence="3">cv. Varoflay</strain>
    </source>
</reference>
<dbReference type="InterPro" id="IPR000668">
    <property type="entry name" value="Peptidase_C1A_C"/>
</dbReference>
<evidence type="ECO:0000256" key="1">
    <source>
        <dbReference type="ARBA" id="ARBA00008455"/>
    </source>
</evidence>
<evidence type="ECO:0000313" key="3">
    <source>
        <dbReference type="Proteomes" id="UP000813463"/>
    </source>
</evidence>
<gene>
    <name evidence="4" type="primary">LOC110776408</name>
</gene>
<organism evidence="3 4">
    <name type="scientific">Spinacia oleracea</name>
    <name type="common">Spinach</name>
    <dbReference type="NCBI Taxonomy" id="3562"/>
    <lineage>
        <taxon>Eukaryota</taxon>
        <taxon>Viridiplantae</taxon>
        <taxon>Streptophyta</taxon>
        <taxon>Embryophyta</taxon>
        <taxon>Tracheophyta</taxon>
        <taxon>Spermatophyta</taxon>
        <taxon>Magnoliopsida</taxon>
        <taxon>eudicotyledons</taxon>
        <taxon>Gunneridae</taxon>
        <taxon>Pentapetalae</taxon>
        <taxon>Caryophyllales</taxon>
        <taxon>Chenopodiaceae</taxon>
        <taxon>Chenopodioideae</taxon>
        <taxon>Anserineae</taxon>
        <taxon>Spinacia</taxon>
    </lineage>
</organism>